<gene>
    <name evidence="1" type="primary">gpmB</name>
    <name evidence="1" type="ORF">GCM10011363_17250</name>
</gene>
<sequence length="168" mass="18054">MAVTLVRHTTPDVATGTCYGRTDLALASSFDDEVQQVLRCLPPVAHVVTSPLLRCRSLAERIAGRDGAVPQPEQGWIEMDFGSWEGVPWSEIPRSGLDAWAADFMGYVAHGGESVTMLENRVRAALQATPQDSIVVTHSGCIRAVCAILGLHDGWNTETPFGGIVTLP</sequence>
<reference evidence="2" key="1">
    <citation type="journal article" date="2019" name="Int. J. Syst. Evol. Microbiol.">
        <title>The Global Catalogue of Microorganisms (GCM) 10K type strain sequencing project: providing services to taxonomists for standard genome sequencing and annotation.</title>
        <authorList>
            <consortium name="The Broad Institute Genomics Platform"/>
            <consortium name="The Broad Institute Genome Sequencing Center for Infectious Disease"/>
            <person name="Wu L."/>
            <person name="Ma J."/>
        </authorList>
    </citation>
    <scope>NUCLEOTIDE SEQUENCE [LARGE SCALE GENOMIC DNA]</scope>
    <source>
        <strain evidence="2">CGMCC 1.12478</strain>
    </source>
</reference>
<dbReference type="Gene3D" id="3.40.50.1240">
    <property type="entry name" value="Phosphoglycerate mutase-like"/>
    <property type="match status" value="1"/>
</dbReference>
<dbReference type="InterPro" id="IPR013078">
    <property type="entry name" value="His_Pase_superF_clade-1"/>
</dbReference>
<dbReference type="SUPFAM" id="SSF53254">
    <property type="entry name" value="Phosphoglycerate mutase-like"/>
    <property type="match status" value="1"/>
</dbReference>
<dbReference type="SMART" id="SM00855">
    <property type="entry name" value="PGAM"/>
    <property type="match status" value="1"/>
</dbReference>
<accession>A0ABQ1KKA1</accession>
<dbReference type="Proteomes" id="UP000645462">
    <property type="component" value="Unassembled WGS sequence"/>
</dbReference>
<protein>
    <submittedName>
        <fullName evidence="1">Phosphoglycerate mutase</fullName>
    </submittedName>
</protein>
<organism evidence="1 2">
    <name type="scientific">Marivita lacus</name>
    <dbReference type="NCBI Taxonomy" id="1323742"/>
    <lineage>
        <taxon>Bacteria</taxon>
        <taxon>Pseudomonadati</taxon>
        <taxon>Pseudomonadota</taxon>
        <taxon>Alphaproteobacteria</taxon>
        <taxon>Rhodobacterales</taxon>
        <taxon>Roseobacteraceae</taxon>
        <taxon>Marivita</taxon>
    </lineage>
</organism>
<comment type="caution">
    <text evidence="1">The sequence shown here is derived from an EMBL/GenBank/DDBJ whole genome shotgun (WGS) entry which is preliminary data.</text>
</comment>
<name>A0ABQ1KKA1_9RHOB</name>
<dbReference type="InterPro" id="IPR029033">
    <property type="entry name" value="His_PPase_superfam"/>
</dbReference>
<dbReference type="PANTHER" id="PTHR48100:SF59">
    <property type="entry name" value="ADENOSYLCOBALAMIN_ALPHA-RIBAZOLE PHOSPHATASE"/>
    <property type="match status" value="1"/>
</dbReference>
<proteinExistence type="predicted"/>
<keyword evidence="2" id="KW-1185">Reference proteome</keyword>
<dbReference type="RefSeq" id="WP_188481620.1">
    <property type="nucleotide sequence ID" value="NZ_BMFC01000003.1"/>
</dbReference>
<dbReference type="Pfam" id="PF00300">
    <property type="entry name" value="His_Phos_1"/>
    <property type="match status" value="1"/>
</dbReference>
<dbReference type="EMBL" id="BMFC01000003">
    <property type="protein sequence ID" value="GGC01197.1"/>
    <property type="molecule type" value="Genomic_DNA"/>
</dbReference>
<dbReference type="InterPro" id="IPR050275">
    <property type="entry name" value="PGM_Phosphatase"/>
</dbReference>
<evidence type="ECO:0000313" key="2">
    <source>
        <dbReference type="Proteomes" id="UP000645462"/>
    </source>
</evidence>
<evidence type="ECO:0000313" key="1">
    <source>
        <dbReference type="EMBL" id="GGC01197.1"/>
    </source>
</evidence>
<dbReference type="PANTHER" id="PTHR48100">
    <property type="entry name" value="BROAD-SPECIFICITY PHOSPHATASE YOR283W-RELATED"/>
    <property type="match status" value="1"/>
</dbReference>